<dbReference type="AlphaFoldDB" id="A0A4Q5A3A3"/>
<dbReference type="EMBL" id="RYUM01000023">
    <property type="protein sequence ID" value="RYQ16992.1"/>
    <property type="molecule type" value="Genomic_DNA"/>
</dbReference>
<sequence length="55" mass="6001">MNATWIGTPNYEPGRRGQKVDHITLHIMAGFLAGTIVFGTITWPCASAGYTKSVY</sequence>
<accession>A0A4Q5A3A3</accession>
<keyword evidence="1" id="KW-1133">Transmembrane helix</keyword>
<evidence type="ECO:0000256" key="1">
    <source>
        <dbReference type="SAM" id="Phobius"/>
    </source>
</evidence>
<name>A0A4Q5A3A3_9BIFI</name>
<comment type="caution">
    <text evidence="2">The sequence shown here is derived from an EMBL/GenBank/DDBJ whole genome shotgun (WGS) entry which is preliminary data.</text>
</comment>
<organism evidence="2 3">
    <name type="scientific">Bifidobacterium pseudolongum subsp. globosum</name>
    <dbReference type="NCBI Taxonomy" id="1690"/>
    <lineage>
        <taxon>Bacteria</taxon>
        <taxon>Bacillati</taxon>
        <taxon>Actinomycetota</taxon>
        <taxon>Actinomycetes</taxon>
        <taxon>Bifidobacteriales</taxon>
        <taxon>Bifidobacteriaceae</taxon>
        <taxon>Bifidobacterium</taxon>
    </lineage>
</organism>
<evidence type="ECO:0000313" key="2">
    <source>
        <dbReference type="EMBL" id="RYQ16992.1"/>
    </source>
</evidence>
<gene>
    <name evidence="2" type="ORF">PG2071B_1569</name>
</gene>
<dbReference type="RefSeq" id="WP_207214281.1">
    <property type="nucleotide sequence ID" value="NZ_RYUM01000023.1"/>
</dbReference>
<evidence type="ECO:0000313" key="3">
    <source>
        <dbReference type="Proteomes" id="UP000291187"/>
    </source>
</evidence>
<feature type="transmembrane region" description="Helical" evidence="1">
    <location>
        <begin position="23"/>
        <end position="43"/>
    </location>
</feature>
<proteinExistence type="predicted"/>
<dbReference type="Proteomes" id="UP000291187">
    <property type="component" value="Unassembled WGS sequence"/>
</dbReference>
<keyword evidence="1" id="KW-0812">Transmembrane</keyword>
<protein>
    <submittedName>
        <fullName evidence="2">Uncharacterized protein</fullName>
    </submittedName>
</protein>
<keyword evidence="1" id="KW-0472">Membrane</keyword>
<reference evidence="2 3" key="1">
    <citation type="submission" date="2018-12" db="EMBL/GenBank/DDBJ databases">
        <title>Unveiling genomic diversity among members of the Bifidobacterium pseudolongum species, a widely distributed gut commensal of the animal kingdom.</title>
        <authorList>
            <person name="Lugli G.A."/>
            <person name="Duranti S."/>
            <person name="Albert K."/>
            <person name="Mancabelli L."/>
            <person name="Napoli S."/>
            <person name="Viappiani A."/>
            <person name="Anzalone R."/>
            <person name="Longhi G."/>
            <person name="Milani C."/>
            <person name="Turroni F."/>
            <person name="Alessandri G."/>
            <person name="Sela D.A."/>
            <person name="Van Sinderen D."/>
            <person name="Ventura M."/>
        </authorList>
    </citation>
    <scope>NUCLEOTIDE SEQUENCE [LARGE SCALE GENOMIC DNA]</scope>
    <source>
        <strain evidence="2 3">2071B</strain>
    </source>
</reference>